<name>A0A3L6LDD3_9TRYP</name>
<protein>
    <submittedName>
        <fullName evidence="1">Uncharacterized protein</fullName>
    </submittedName>
</protein>
<organism evidence="1 2">
    <name type="scientific">Trypanosoma brucei equiperdum</name>
    <dbReference type="NCBI Taxonomy" id="630700"/>
    <lineage>
        <taxon>Eukaryota</taxon>
        <taxon>Discoba</taxon>
        <taxon>Euglenozoa</taxon>
        <taxon>Kinetoplastea</taxon>
        <taxon>Metakinetoplastina</taxon>
        <taxon>Trypanosomatida</taxon>
        <taxon>Trypanosomatidae</taxon>
        <taxon>Trypanosoma</taxon>
    </lineage>
</organism>
<accession>A0A3L6LDD3</accession>
<sequence>MSNDTKPFKLAEPLVLLQTIFSDEFQYPQVAMITQACGSHSTASNQSISHFLQIFFDFPLHVEPYEAPTDLIFLWKWGTSHSSHTPPHGNNINVTRTNFLFRELSQKKSATDY</sequence>
<dbReference type="Proteomes" id="UP000266743">
    <property type="component" value="Chromosome 1"/>
</dbReference>
<comment type="caution">
    <text evidence="1">The sequence shown here is derived from an EMBL/GenBank/DDBJ whole genome shotgun (WGS) entry which is preliminary data.</text>
</comment>
<evidence type="ECO:0000313" key="1">
    <source>
        <dbReference type="EMBL" id="RHW74285.1"/>
    </source>
</evidence>
<reference evidence="1 2" key="1">
    <citation type="submission" date="2018-09" db="EMBL/GenBank/DDBJ databases">
        <title>whole genome sequence of T. equiperdum IVM-t1 strain.</title>
        <authorList>
            <person name="Suganuma K."/>
        </authorList>
    </citation>
    <scope>NUCLEOTIDE SEQUENCE [LARGE SCALE GENOMIC DNA]</scope>
    <source>
        <strain evidence="1 2">IVM-t1</strain>
    </source>
</reference>
<dbReference type="EMBL" id="QSBY01000001">
    <property type="protein sequence ID" value="RHW74285.1"/>
    <property type="molecule type" value="Genomic_DNA"/>
</dbReference>
<proteinExistence type="predicted"/>
<dbReference type="AlphaFoldDB" id="A0A3L6LDD3"/>
<evidence type="ECO:0000313" key="2">
    <source>
        <dbReference type="Proteomes" id="UP000266743"/>
    </source>
</evidence>
<gene>
    <name evidence="1" type="ORF">DPX39_010049400</name>
</gene>